<dbReference type="SUPFAM" id="SSF53756">
    <property type="entry name" value="UDP-Glycosyltransferase/glycogen phosphorylase"/>
    <property type="match status" value="1"/>
</dbReference>
<proteinExistence type="inferred from homology"/>
<dbReference type="Gene3D" id="3.40.50.2000">
    <property type="entry name" value="Glycogen Phosphorylase B"/>
    <property type="match status" value="1"/>
</dbReference>
<dbReference type="InterPro" id="IPR002213">
    <property type="entry name" value="UDP_glucos_trans"/>
</dbReference>
<keyword evidence="4" id="KW-0808">Transferase</keyword>
<evidence type="ECO:0000313" key="7">
    <source>
        <dbReference type="WBParaSite" id="L893_g14144.t1"/>
    </source>
</evidence>
<dbReference type="CDD" id="cd03784">
    <property type="entry name" value="GT1_Gtf-like"/>
    <property type="match status" value="1"/>
</dbReference>
<dbReference type="GO" id="GO:0015020">
    <property type="term" value="F:glucuronosyltransferase activity"/>
    <property type="evidence" value="ECO:0007669"/>
    <property type="project" value="UniProtKB-EC"/>
</dbReference>
<name>A0A1I7Y9X8_9BILA</name>
<organism evidence="6 7">
    <name type="scientific">Steinernema glaseri</name>
    <dbReference type="NCBI Taxonomy" id="37863"/>
    <lineage>
        <taxon>Eukaryota</taxon>
        <taxon>Metazoa</taxon>
        <taxon>Ecdysozoa</taxon>
        <taxon>Nematoda</taxon>
        <taxon>Chromadorea</taxon>
        <taxon>Rhabditida</taxon>
        <taxon>Tylenchina</taxon>
        <taxon>Panagrolaimomorpha</taxon>
        <taxon>Strongyloidoidea</taxon>
        <taxon>Steinernematidae</taxon>
        <taxon>Steinernema</taxon>
    </lineage>
</organism>
<evidence type="ECO:0000256" key="5">
    <source>
        <dbReference type="ARBA" id="ARBA00047475"/>
    </source>
</evidence>
<evidence type="ECO:0000256" key="4">
    <source>
        <dbReference type="ARBA" id="ARBA00022679"/>
    </source>
</evidence>
<protein>
    <recommendedName>
        <fullName evidence="2">glucuronosyltransferase</fullName>
        <ecNumber evidence="2">2.4.1.17</ecNumber>
    </recommendedName>
</protein>
<dbReference type="Proteomes" id="UP000095287">
    <property type="component" value="Unplaced"/>
</dbReference>
<dbReference type="PANTHER" id="PTHR48043">
    <property type="entry name" value="EG:EG0003.4 PROTEIN-RELATED"/>
    <property type="match status" value="1"/>
</dbReference>
<evidence type="ECO:0000256" key="2">
    <source>
        <dbReference type="ARBA" id="ARBA00012544"/>
    </source>
</evidence>
<comment type="similarity">
    <text evidence="1">Belongs to the UDP-glycosyltransferase family.</text>
</comment>
<dbReference type="PANTHER" id="PTHR48043:SF68">
    <property type="entry name" value="GLUCURONOSYLTRANSFERASE"/>
    <property type="match status" value="1"/>
</dbReference>
<comment type="catalytic activity">
    <reaction evidence="5">
        <text>glucuronate acceptor + UDP-alpha-D-glucuronate = acceptor beta-D-glucuronoside + UDP + H(+)</text>
        <dbReference type="Rhea" id="RHEA:21032"/>
        <dbReference type="ChEBI" id="CHEBI:15378"/>
        <dbReference type="ChEBI" id="CHEBI:58052"/>
        <dbReference type="ChEBI" id="CHEBI:58223"/>
        <dbReference type="ChEBI" id="CHEBI:132367"/>
        <dbReference type="ChEBI" id="CHEBI:132368"/>
        <dbReference type="EC" id="2.4.1.17"/>
    </reaction>
</comment>
<keyword evidence="6" id="KW-1185">Reference proteome</keyword>
<dbReference type="Pfam" id="PF00201">
    <property type="entry name" value="UDPGT"/>
    <property type="match status" value="1"/>
</dbReference>
<evidence type="ECO:0000256" key="1">
    <source>
        <dbReference type="ARBA" id="ARBA00009995"/>
    </source>
</evidence>
<dbReference type="InterPro" id="IPR050271">
    <property type="entry name" value="UDP-glycosyltransferase"/>
</dbReference>
<dbReference type="WBParaSite" id="L893_g14144.t1">
    <property type="protein sequence ID" value="L893_g14144.t1"/>
    <property type="gene ID" value="L893_g14144"/>
</dbReference>
<accession>A0A1I7Y9X8</accession>
<reference evidence="7" key="1">
    <citation type="submission" date="2016-11" db="UniProtKB">
        <authorList>
            <consortium name="WormBaseParasite"/>
        </authorList>
    </citation>
    <scope>IDENTIFICATION</scope>
</reference>
<sequence>MAKKLIHFDVYDVRWPMVEAVAKYKAPPRFRSNISTRATGYFEKTKQMVDDSSGWESKGSQLLNFFEMMSSAMSIVFMPCDFKEPIGVEVHRPLNISLIDPFSSPCAVARVRALRSRYAFVTAIPEPMTVALFSGGILPLSYSPSVFLAKLPEHMNFIDRTLNVFSHKFFDLLLRSPVYIAGILFGPDDVFAPIEPTLMFTNTHPIIHPPMPRTFARIDFGTRMNVVGDTGLPPLDDDLRSFVEDNSFKKIIVFSMSTFTNNGEMPAQVIEVFAQAFQRFSDIGFVWRIKELEERYCKRNIKVVPWIEQRALFEHWKTSGAISHCGQNSYLEAVQAGVPLICIPMQGDQFLQSEIVKEHGIGLAHLKSSLSVEDVIASIDRLLNDAEIQRRSIKLKDMLTTDDAFRKHGNAQWWLHFFLRHTDEQIRRYAIPRQPDSELTHILFTVIASLILVVTLSY</sequence>
<evidence type="ECO:0000313" key="6">
    <source>
        <dbReference type="Proteomes" id="UP000095287"/>
    </source>
</evidence>
<keyword evidence="3" id="KW-0328">Glycosyltransferase</keyword>
<evidence type="ECO:0000256" key="3">
    <source>
        <dbReference type="ARBA" id="ARBA00022676"/>
    </source>
</evidence>
<dbReference type="EC" id="2.4.1.17" evidence="2"/>
<dbReference type="AlphaFoldDB" id="A0A1I7Y9X8"/>